<evidence type="ECO:0000313" key="4">
    <source>
        <dbReference type="Proteomes" id="UP000324222"/>
    </source>
</evidence>
<keyword evidence="2" id="KW-1133">Transmembrane helix</keyword>
<dbReference type="Proteomes" id="UP000324222">
    <property type="component" value="Unassembled WGS sequence"/>
</dbReference>
<keyword evidence="2" id="KW-0472">Membrane</keyword>
<protein>
    <submittedName>
        <fullName evidence="3">Uncharacterized protein</fullName>
    </submittedName>
</protein>
<feature type="compositionally biased region" description="Polar residues" evidence="1">
    <location>
        <begin position="179"/>
        <end position="201"/>
    </location>
</feature>
<evidence type="ECO:0000256" key="2">
    <source>
        <dbReference type="SAM" id="Phobius"/>
    </source>
</evidence>
<evidence type="ECO:0000313" key="3">
    <source>
        <dbReference type="EMBL" id="MPC14185.1"/>
    </source>
</evidence>
<keyword evidence="4" id="KW-1185">Reference proteome</keyword>
<dbReference type="AlphaFoldDB" id="A0A5B7CYP1"/>
<name>A0A5B7CYP1_PORTR</name>
<accession>A0A5B7CYP1</accession>
<organism evidence="3 4">
    <name type="scientific">Portunus trituberculatus</name>
    <name type="common">Swimming crab</name>
    <name type="synonym">Neptunus trituberculatus</name>
    <dbReference type="NCBI Taxonomy" id="210409"/>
    <lineage>
        <taxon>Eukaryota</taxon>
        <taxon>Metazoa</taxon>
        <taxon>Ecdysozoa</taxon>
        <taxon>Arthropoda</taxon>
        <taxon>Crustacea</taxon>
        <taxon>Multicrustacea</taxon>
        <taxon>Malacostraca</taxon>
        <taxon>Eumalacostraca</taxon>
        <taxon>Eucarida</taxon>
        <taxon>Decapoda</taxon>
        <taxon>Pleocyemata</taxon>
        <taxon>Brachyura</taxon>
        <taxon>Eubrachyura</taxon>
        <taxon>Portunoidea</taxon>
        <taxon>Portunidae</taxon>
        <taxon>Portuninae</taxon>
        <taxon>Portunus</taxon>
    </lineage>
</organism>
<comment type="caution">
    <text evidence="3">The sequence shown here is derived from an EMBL/GenBank/DDBJ whole genome shotgun (WGS) entry which is preliminary data.</text>
</comment>
<feature type="transmembrane region" description="Helical" evidence="2">
    <location>
        <begin position="34"/>
        <end position="56"/>
    </location>
</feature>
<feature type="region of interest" description="Disordered" evidence="1">
    <location>
        <begin position="142"/>
        <end position="219"/>
    </location>
</feature>
<reference evidence="3 4" key="1">
    <citation type="submission" date="2019-05" db="EMBL/GenBank/DDBJ databases">
        <title>Another draft genome of Portunus trituberculatus and its Hox gene families provides insights of decapod evolution.</title>
        <authorList>
            <person name="Jeong J.-H."/>
            <person name="Song I."/>
            <person name="Kim S."/>
            <person name="Choi T."/>
            <person name="Kim D."/>
            <person name="Ryu S."/>
            <person name="Kim W."/>
        </authorList>
    </citation>
    <scope>NUCLEOTIDE SEQUENCE [LARGE SCALE GENOMIC DNA]</scope>
    <source>
        <tissue evidence="3">Muscle</tissue>
    </source>
</reference>
<sequence>MASKNKAKSSTADRILKMLSLANKMADTQDHERGIYCLLLHILAADSVTWILPGLISVLNLPTWNLSSVSTPNTGWRNLLHLTWYSCFLTALASQESLCKHNHYIGPSEHPKHFRINTLVYLWTHPRGTELLLIPTHSTLQHSYHHPHSKPSLPPPTHTSHTSSHPHTEQHPSPHPHLTYSTASLTPTQHSISLPTHTQHSIPHRQTRGAKQKDTAQLSPGQHIVGQSRGGPHFLYHVVWHSVTIAIHQDLQYTIRSLLKHHYRWFSSYVTVLFLCHVLNGVFVQAGIRGDQSVGVISEGGLLEAILLAINTEARLKGTEDRHPGLVCEASLHYAVVTRPAPHVVVVIEGIHMMGIEQEAVCTWGMQHQWK</sequence>
<dbReference type="EMBL" id="VSRR010000334">
    <property type="protein sequence ID" value="MPC14185.1"/>
    <property type="molecule type" value="Genomic_DNA"/>
</dbReference>
<proteinExistence type="predicted"/>
<keyword evidence="2" id="KW-0812">Transmembrane</keyword>
<gene>
    <name evidence="3" type="ORF">E2C01_006944</name>
</gene>
<evidence type="ECO:0000256" key="1">
    <source>
        <dbReference type="SAM" id="MobiDB-lite"/>
    </source>
</evidence>